<evidence type="ECO:0000256" key="1">
    <source>
        <dbReference type="SAM" id="Phobius"/>
    </source>
</evidence>
<protein>
    <recommendedName>
        <fullName evidence="4">ABC transporter permease</fullName>
    </recommendedName>
</protein>
<reference evidence="2 3" key="1">
    <citation type="submission" date="2024-06" db="EMBL/GenBank/DDBJ databases">
        <title>The Natural Products Discovery Center: Release of the First 8490 Sequenced Strains for Exploring Actinobacteria Biosynthetic Diversity.</title>
        <authorList>
            <person name="Kalkreuter E."/>
            <person name="Kautsar S.A."/>
            <person name="Yang D."/>
            <person name="Bader C.D."/>
            <person name="Teijaro C.N."/>
            <person name="Fluegel L."/>
            <person name="Davis C.M."/>
            <person name="Simpson J.R."/>
            <person name="Lauterbach L."/>
            <person name="Steele A.D."/>
            <person name="Gui C."/>
            <person name="Meng S."/>
            <person name="Li G."/>
            <person name="Viehrig K."/>
            <person name="Ye F."/>
            <person name="Su P."/>
            <person name="Kiefer A.F."/>
            <person name="Nichols A."/>
            <person name="Cepeda A.J."/>
            <person name="Yan W."/>
            <person name="Fan B."/>
            <person name="Jiang Y."/>
            <person name="Adhikari A."/>
            <person name="Zheng C.-J."/>
            <person name="Schuster L."/>
            <person name="Cowan T.M."/>
            <person name="Smanski M.J."/>
            <person name="Chevrette M.G."/>
            <person name="De Carvalho L.P.S."/>
            <person name="Shen B."/>
        </authorList>
    </citation>
    <scope>NUCLEOTIDE SEQUENCE [LARGE SCALE GENOMIC DNA]</scope>
    <source>
        <strain evidence="2 3">NPDC045705</strain>
    </source>
</reference>
<dbReference type="Proteomes" id="UP001551210">
    <property type="component" value="Unassembled WGS sequence"/>
</dbReference>
<sequence>MTEHVTPAAPAPAPAPAPAGQGRKLVVLVFGLAAVVVGMLCAFAFPTIHSGPHDVPVGVTGPQNATAAVSKALAGDAWDVRVYGDEEALASAVKDRDVMGGIALSAEGVTAYTATAAGPPAAAAITATATALAEQQQGEVKVTDLKPFPVDDPKGAGFSSAALPMVIGGMIPAVALTRLFPGHSGLRSRLAGGIAFAVVAGFAITALLQFGTGSLDGDYWITSLGLSLGMGGLSLTLLGLEALIGMAGFGLGAVVVMFLGNPLSGLASGPHWLPDGWVTVGQLLPPGASGSLLRANAYFDGAGSGTAALTLGCWVAFGLALSLIADRRGRRASLAGEVAPSERESRTEGTAAA</sequence>
<accession>A0ABV3D2C8</accession>
<keyword evidence="1" id="KW-0812">Transmembrane</keyword>
<organism evidence="2 3">
    <name type="scientific">Streptomyces exfoliatus</name>
    <name type="common">Streptomyces hydrogenans</name>
    <dbReference type="NCBI Taxonomy" id="1905"/>
    <lineage>
        <taxon>Bacteria</taxon>
        <taxon>Bacillati</taxon>
        <taxon>Actinomycetota</taxon>
        <taxon>Actinomycetes</taxon>
        <taxon>Kitasatosporales</taxon>
        <taxon>Streptomycetaceae</taxon>
        <taxon>Streptomyces</taxon>
    </lineage>
</organism>
<evidence type="ECO:0000313" key="2">
    <source>
        <dbReference type="EMBL" id="MEU7296612.1"/>
    </source>
</evidence>
<feature type="transmembrane region" description="Helical" evidence="1">
    <location>
        <begin position="189"/>
        <end position="208"/>
    </location>
</feature>
<feature type="transmembrane region" description="Helical" evidence="1">
    <location>
        <begin position="302"/>
        <end position="324"/>
    </location>
</feature>
<dbReference type="EMBL" id="JBEZAM010000045">
    <property type="protein sequence ID" value="MEU7296612.1"/>
    <property type="molecule type" value="Genomic_DNA"/>
</dbReference>
<feature type="transmembrane region" description="Helical" evidence="1">
    <location>
        <begin position="220"/>
        <end position="240"/>
    </location>
</feature>
<keyword evidence="1" id="KW-1133">Transmembrane helix</keyword>
<comment type="caution">
    <text evidence="2">The sequence shown here is derived from an EMBL/GenBank/DDBJ whole genome shotgun (WGS) entry which is preliminary data.</text>
</comment>
<evidence type="ECO:0000313" key="3">
    <source>
        <dbReference type="Proteomes" id="UP001551210"/>
    </source>
</evidence>
<keyword evidence="1" id="KW-0472">Membrane</keyword>
<dbReference type="RefSeq" id="WP_359212809.1">
    <property type="nucleotide sequence ID" value="NZ_JBEZAM010000045.1"/>
</dbReference>
<proteinExistence type="predicted"/>
<feature type="transmembrane region" description="Helical" evidence="1">
    <location>
        <begin position="247"/>
        <end position="267"/>
    </location>
</feature>
<feature type="transmembrane region" description="Helical" evidence="1">
    <location>
        <begin position="25"/>
        <end position="45"/>
    </location>
</feature>
<keyword evidence="3" id="KW-1185">Reference proteome</keyword>
<feature type="transmembrane region" description="Helical" evidence="1">
    <location>
        <begin position="156"/>
        <end position="177"/>
    </location>
</feature>
<name>A0ABV3D2C8_STREX</name>
<evidence type="ECO:0008006" key="4">
    <source>
        <dbReference type="Google" id="ProtNLM"/>
    </source>
</evidence>
<gene>
    <name evidence="2" type="ORF">AB0A76_25965</name>
</gene>